<comment type="catalytic activity">
    <reaction evidence="10">
        <text>beta-D-fructose 6-phosphate + ATP = beta-D-fructose 1,6-bisphosphate + ADP + H(+)</text>
        <dbReference type="Rhea" id="RHEA:16109"/>
        <dbReference type="ChEBI" id="CHEBI:15378"/>
        <dbReference type="ChEBI" id="CHEBI:30616"/>
        <dbReference type="ChEBI" id="CHEBI:32966"/>
        <dbReference type="ChEBI" id="CHEBI:57634"/>
        <dbReference type="ChEBI" id="CHEBI:456216"/>
        <dbReference type="EC" id="2.7.1.11"/>
    </reaction>
</comment>
<gene>
    <name evidence="12" type="primary">pfkA3</name>
    <name evidence="10" type="synonym">pfkA</name>
    <name evidence="12" type="ORF">ING2E5A_0691</name>
</gene>
<evidence type="ECO:0000259" key="11">
    <source>
        <dbReference type="Pfam" id="PF00365"/>
    </source>
</evidence>
<dbReference type="GO" id="GO:0047334">
    <property type="term" value="F:diphosphate-fructose-6-phosphate 1-phosphotransferase activity"/>
    <property type="evidence" value="ECO:0007669"/>
    <property type="project" value="InterPro"/>
</dbReference>
<feature type="binding site" description="in other chain" evidence="10">
    <location>
        <begin position="262"/>
        <end position="265"/>
    </location>
    <ligand>
        <name>substrate</name>
        <note>ligand shared between dimeric partners</note>
    </ligand>
</feature>
<keyword evidence="10" id="KW-0067">ATP-binding</keyword>
<keyword evidence="7 10" id="KW-0418">Kinase</keyword>
<proteinExistence type="inferred from homology"/>
<dbReference type="Gene3D" id="3.40.50.450">
    <property type="match status" value="1"/>
</dbReference>
<dbReference type="Proteomes" id="UP000178485">
    <property type="component" value="Chromosome i"/>
</dbReference>
<keyword evidence="8 10" id="KW-0460">Magnesium</keyword>
<dbReference type="NCBIfam" id="NF002872">
    <property type="entry name" value="PRK03202.1"/>
    <property type="match status" value="1"/>
</dbReference>
<evidence type="ECO:0000256" key="4">
    <source>
        <dbReference type="ARBA" id="ARBA00022490"/>
    </source>
</evidence>
<keyword evidence="6 10" id="KW-0479">Metal-binding</keyword>
<dbReference type="GO" id="GO:0070095">
    <property type="term" value="F:fructose-6-phosphate binding"/>
    <property type="evidence" value="ECO:0007669"/>
    <property type="project" value="TreeGrafter"/>
</dbReference>
<feature type="binding site" evidence="10">
    <location>
        <position position="256"/>
    </location>
    <ligand>
        <name>substrate</name>
        <note>ligand shared between dimeric partners</note>
    </ligand>
</feature>
<dbReference type="Pfam" id="PF00365">
    <property type="entry name" value="PFK"/>
    <property type="match status" value="1"/>
</dbReference>
<evidence type="ECO:0000256" key="3">
    <source>
        <dbReference type="ARBA" id="ARBA00004679"/>
    </source>
</evidence>
<name>A0A1G4G4Q5_9BACT</name>
<dbReference type="Gene3D" id="3.40.50.460">
    <property type="entry name" value="Phosphofructokinase domain"/>
    <property type="match status" value="1"/>
</dbReference>
<evidence type="ECO:0000256" key="10">
    <source>
        <dbReference type="HAMAP-Rule" id="MF_01976"/>
    </source>
</evidence>
<evidence type="ECO:0000256" key="5">
    <source>
        <dbReference type="ARBA" id="ARBA00022679"/>
    </source>
</evidence>
<evidence type="ECO:0000256" key="1">
    <source>
        <dbReference type="ARBA" id="ARBA00001946"/>
    </source>
</evidence>
<dbReference type="GO" id="GO:0061621">
    <property type="term" value="P:canonical glycolysis"/>
    <property type="evidence" value="ECO:0007669"/>
    <property type="project" value="TreeGrafter"/>
</dbReference>
<keyword evidence="9 10" id="KW-0324">Glycolysis</keyword>
<dbReference type="PIRSF" id="PIRSF000532">
    <property type="entry name" value="ATP_PFK_prok"/>
    <property type="match status" value="1"/>
</dbReference>
<reference evidence="12 13" key="1">
    <citation type="submission" date="2016-08" db="EMBL/GenBank/DDBJ databases">
        <authorList>
            <person name="Seilhamer J.J."/>
        </authorList>
    </citation>
    <scope>NUCLEOTIDE SEQUENCE [LARGE SCALE GENOMIC DNA]</scope>
    <source>
        <strain evidence="12">ING2-E5A</strain>
    </source>
</reference>
<feature type="binding site" description="in other chain" evidence="10">
    <location>
        <begin position="131"/>
        <end position="133"/>
    </location>
    <ligand>
        <name>substrate</name>
        <note>ligand shared between dimeric partners</note>
    </ligand>
</feature>
<keyword evidence="10" id="KW-0547">Nucleotide-binding</keyword>
<comment type="cofactor">
    <cofactor evidence="1 10">
        <name>Mg(2+)</name>
        <dbReference type="ChEBI" id="CHEBI:18420"/>
    </cofactor>
</comment>
<dbReference type="STRING" id="1642646.ING2E5A_0691"/>
<comment type="caution">
    <text evidence="10">Lacks conserved residue(s) required for the propagation of feature annotation.</text>
</comment>
<dbReference type="EC" id="2.7.1.11" evidence="10"/>
<comment type="function">
    <text evidence="10">Catalyzes the phosphorylation of D-fructose 6-phosphate to fructose 1,6-bisphosphate by ATP, the first committing step of glycolysis.</text>
</comment>
<feature type="binding site" description="in other chain" evidence="10">
    <location>
        <begin position="175"/>
        <end position="177"/>
    </location>
    <ligand>
        <name>substrate</name>
        <note>ligand shared between dimeric partners</note>
    </ligand>
</feature>
<evidence type="ECO:0000313" key="12">
    <source>
        <dbReference type="EMBL" id="SCM56033.1"/>
    </source>
</evidence>
<dbReference type="InterPro" id="IPR035966">
    <property type="entry name" value="PKF_sf"/>
</dbReference>
<dbReference type="GO" id="GO:0046872">
    <property type="term" value="F:metal ion binding"/>
    <property type="evidence" value="ECO:0007669"/>
    <property type="project" value="UniProtKB-KW"/>
</dbReference>
<dbReference type="UniPathway" id="UPA00109">
    <property type="reaction ID" value="UER00182"/>
</dbReference>
<evidence type="ECO:0000256" key="7">
    <source>
        <dbReference type="ARBA" id="ARBA00022777"/>
    </source>
</evidence>
<dbReference type="InterPro" id="IPR012003">
    <property type="entry name" value="ATP_PFK_prok-type"/>
</dbReference>
<feature type="active site" description="Proton acceptor" evidence="10">
    <location>
        <position position="133"/>
    </location>
</feature>
<dbReference type="GO" id="GO:0048029">
    <property type="term" value="F:monosaccharide binding"/>
    <property type="evidence" value="ECO:0007669"/>
    <property type="project" value="TreeGrafter"/>
</dbReference>
<comment type="similarity">
    <text evidence="10">Belongs to the phosphofructokinase type A (PFKA) family. Mixed-substrate PFK group III subfamily.</text>
</comment>
<feature type="domain" description="Phosphofructokinase" evidence="11">
    <location>
        <begin position="2"/>
        <end position="288"/>
    </location>
</feature>
<dbReference type="KEGG" id="pmuc:ING2E5A_0691"/>
<dbReference type="EMBL" id="LT608328">
    <property type="protein sequence ID" value="SCM56033.1"/>
    <property type="molecule type" value="Genomic_DNA"/>
</dbReference>
<keyword evidence="13" id="KW-1185">Reference proteome</keyword>
<evidence type="ECO:0000256" key="9">
    <source>
        <dbReference type="ARBA" id="ARBA00023152"/>
    </source>
</evidence>
<keyword evidence="4 10" id="KW-0963">Cytoplasm</keyword>
<feature type="binding site" evidence="10">
    <location>
        <begin position="108"/>
        <end position="111"/>
    </location>
    <ligand>
        <name>ATP</name>
        <dbReference type="ChEBI" id="CHEBI:30616"/>
    </ligand>
</feature>
<dbReference type="AlphaFoldDB" id="A0A1G4G4Q5"/>
<evidence type="ECO:0000313" key="13">
    <source>
        <dbReference type="Proteomes" id="UP000178485"/>
    </source>
</evidence>
<protein>
    <recommendedName>
        <fullName evidence="10">ATP-dependent 6-phosphofructokinase</fullName>
        <shortName evidence="10">ATP-PFK</shortName>
        <shortName evidence="10">Phosphofructokinase</shortName>
        <ecNumber evidence="10">2.7.1.11</ecNumber>
    </recommendedName>
    <alternativeName>
        <fullName evidence="10">Phosphohexokinase</fullName>
    </alternativeName>
</protein>
<dbReference type="GO" id="GO:0005524">
    <property type="term" value="F:ATP binding"/>
    <property type="evidence" value="ECO:0007669"/>
    <property type="project" value="UniProtKB-KW"/>
</dbReference>
<dbReference type="GO" id="GO:0016208">
    <property type="term" value="F:AMP binding"/>
    <property type="evidence" value="ECO:0007669"/>
    <property type="project" value="TreeGrafter"/>
</dbReference>
<dbReference type="InterPro" id="IPR012829">
    <property type="entry name" value="Phosphofructokinase_III"/>
</dbReference>
<feature type="binding site" evidence="10">
    <location>
        <begin position="72"/>
        <end position="73"/>
    </location>
    <ligand>
        <name>ATP</name>
        <dbReference type="ChEBI" id="CHEBI:30616"/>
    </ligand>
</feature>
<dbReference type="GO" id="GO:0042802">
    <property type="term" value="F:identical protein binding"/>
    <property type="evidence" value="ECO:0007669"/>
    <property type="project" value="TreeGrafter"/>
</dbReference>
<dbReference type="PANTHER" id="PTHR13697">
    <property type="entry name" value="PHOSPHOFRUCTOKINASE"/>
    <property type="match status" value="1"/>
</dbReference>
<dbReference type="PRINTS" id="PR00476">
    <property type="entry name" value="PHFRCTKINASE"/>
</dbReference>
<comment type="subunit">
    <text evidence="10">Homodimer or homotetramer.</text>
</comment>
<comment type="subcellular location">
    <subcellularLocation>
        <location evidence="2 10">Cytoplasm</location>
    </subcellularLocation>
</comment>
<dbReference type="InterPro" id="IPR022953">
    <property type="entry name" value="ATP_PFK"/>
</dbReference>
<dbReference type="GO" id="GO:0003872">
    <property type="term" value="F:6-phosphofructokinase activity"/>
    <property type="evidence" value="ECO:0007669"/>
    <property type="project" value="UniProtKB-UniRule"/>
</dbReference>
<feature type="binding site" description="in other chain" evidence="10">
    <location>
        <position position="228"/>
    </location>
    <ligand>
        <name>substrate</name>
        <note>ligand shared between dimeric partners</note>
    </ligand>
</feature>
<comment type="pathway">
    <text evidence="3 10">Carbohydrate degradation; glycolysis; D-glyceraldehyde 3-phosphate and glycerone phosphate from D-glucose: step 3/4.</text>
</comment>
<keyword evidence="5 10" id="KW-0808">Transferase</keyword>
<accession>A0A1G4G4Q5</accession>
<dbReference type="GO" id="GO:0005945">
    <property type="term" value="C:6-phosphofructokinase complex"/>
    <property type="evidence" value="ECO:0007669"/>
    <property type="project" value="TreeGrafter"/>
</dbReference>
<dbReference type="FunFam" id="3.40.50.460:FF:000002">
    <property type="entry name" value="ATP-dependent 6-phosphofructokinase"/>
    <property type="match status" value="1"/>
</dbReference>
<evidence type="ECO:0000256" key="6">
    <source>
        <dbReference type="ARBA" id="ARBA00022723"/>
    </source>
</evidence>
<dbReference type="RefSeq" id="WP_071136180.1">
    <property type="nucleotide sequence ID" value="NZ_DUQN01000136.1"/>
</dbReference>
<sequence>MKIGILTSGGDCPGINATIRGVGKSAINNYGMEVIGIQNGFSGLLYKDVIDLSDASLSGILNLGGTILGTAREKVFRKKITSPDEKDQEEIKKCYHELGLDCLVCIGGNGTQKTTWMLSQLGLNVVGIPKTIDNDVYGTDVTFGFDTAVNIATDAIDRLHSTASSHRRVMVIELMGHHAGWITLYAGMAGGADIILLPELGYDMKVIIDKIKKRMEMGKAYSIVAVAEGIEIHGSSERPAMYFAREIEKQTGFETRETVLGYIQRGGTPSPADRILGTLLGGHAAQLIQERRFGRMVAKIDNKISDVPLSEVAGKLRLVTEDTPLVVQGRKMGISFGI</sequence>
<feature type="binding site" evidence="10">
    <location>
        <position position="109"/>
    </location>
    <ligand>
        <name>Mg(2+)</name>
        <dbReference type="ChEBI" id="CHEBI:18420"/>
        <note>catalytic</note>
    </ligand>
</feature>
<dbReference type="PANTHER" id="PTHR13697:SF52">
    <property type="entry name" value="ATP-DEPENDENT 6-PHOSPHOFRUCTOKINASE 3"/>
    <property type="match status" value="1"/>
</dbReference>
<dbReference type="InterPro" id="IPR000023">
    <property type="entry name" value="Phosphofructokinase_dom"/>
</dbReference>
<dbReference type="GO" id="GO:0006002">
    <property type="term" value="P:fructose 6-phosphate metabolic process"/>
    <property type="evidence" value="ECO:0007669"/>
    <property type="project" value="InterPro"/>
</dbReference>
<organism evidence="12 13">
    <name type="scientific">Petrimonas mucosa</name>
    <dbReference type="NCBI Taxonomy" id="1642646"/>
    <lineage>
        <taxon>Bacteria</taxon>
        <taxon>Pseudomonadati</taxon>
        <taxon>Bacteroidota</taxon>
        <taxon>Bacteroidia</taxon>
        <taxon>Bacteroidales</taxon>
        <taxon>Dysgonomonadaceae</taxon>
        <taxon>Petrimonas</taxon>
    </lineage>
</organism>
<evidence type="ECO:0000256" key="2">
    <source>
        <dbReference type="ARBA" id="ARBA00004496"/>
    </source>
</evidence>
<dbReference type="HAMAP" id="MF_01976">
    <property type="entry name" value="Phosphofructokinase_III"/>
    <property type="match status" value="1"/>
</dbReference>
<feature type="binding site" evidence="10">
    <location>
        <position position="168"/>
    </location>
    <ligand>
        <name>substrate</name>
        <note>ligand shared between dimeric partners</note>
    </ligand>
</feature>
<dbReference type="SUPFAM" id="SSF53784">
    <property type="entry name" value="Phosphofructokinase"/>
    <property type="match status" value="1"/>
</dbReference>
<feature type="binding site" evidence="10">
    <location>
        <position position="10"/>
    </location>
    <ligand>
        <name>ATP</name>
        <dbReference type="ChEBI" id="CHEBI:30616"/>
    </ligand>
</feature>
<feature type="site" description="Important for substrate specificity; cannot use PPi as phosphoryl donor" evidence="10">
    <location>
        <position position="110"/>
    </location>
</feature>
<dbReference type="GO" id="GO:0030388">
    <property type="term" value="P:fructose 1,6-bisphosphate metabolic process"/>
    <property type="evidence" value="ECO:0007669"/>
    <property type="project" value="TreeGrafter"/>
</dbReference>
<evidence type="ECO:0000256" key="8">
    <source>
        <dbReference type="ARBA" id="ARBA00022842"/>
    </source>
</evidence>